<evidence type="ECO:0000256" key="3">
    <source>
        <dbReference type="ARBA" id="ARBA00011165"/>
    </source>
</evidence>
<dbReference type="PANTHER" id="PTHR43576:SF2">
    <property type="entry name" value="INTRACELLULAR EXO-ALPHA-L-ARABINOFURANOSIDASE 2"/>
    <property type="match status" value="1"/>
</dbReference>
<keyword evidence="5" id="KW-0378">Hydrolase</keyword>
<dbReference type="PANTHER" id="PTHR43576">
    <property type="entry name" value="ALPHA-L-ARABINOFURANOSIDASE C-RELATED"/>
    <property type="match status" value="1"/>
</dbReference>
<evidence type="ECO:0000256" key="5">
    <source>
        <dbReference type="ARBA" id="ARBA00022801"/>
    </source>
</evidence>
<dbReference type="Gene3D" id="3.20.20.80">
    <property type="entry name" value="Glycosidases"/>
    <property type="match status" value="1"/>
</dbReference>
<evidence type="ECO:0000313" key="10">
    <source>
        <dbReference type="Proteomes" id="UP000515955"/>
    </source>
</evidence>
<evidence type="ECO:0000256" key="2">
    <source>
        <dbReference type="ARBA" id="ARBA00007186"/>
    </source>
</evidence>
<dbReference type="SUPFAM" id="SSF51445">
    <property type="entry name" value="(Trans)glycosidases"/>
    <property type="match status" value="1"/>
</dbReference>
<protein>
    <recommendedName>
        <fullName evidence="4">non-reducing end alpha-L-arabinofuranosidase</fullName>
        <ecNumber evidence="4">3.2.1.55</ecNumber>
    </recommendedName>
</protein>
<keyword evidence="10" id="KW-1185">Reference proteome</keyword>
<dbReference type="GO" id="GO:0000272">
    <property type="term" value="P:polysaccharide catabolic process"/>
    <property type="evidence" value="ECO:0007669"/>
    <property type="project" value="TreeGrafter"/>
</dbReference>
<feature type="domain" description="Alpha-L-arabinofuranosidase C-terminal" evidence="8">
    <location>
        <begin position="227"/>
        <end position="405"/>
    </location>
</feature>
<comment type="catalytic activity">
    <reaction evidence="1">
        <text>Hydrolysis of terminal non-reducing alpha-L-arabinofuranoside residues in alpha-L-arabinosides.</text>
        <dbReference type="EC" id="3.2.1.55"/>
    </reaction>
</comment>
<dbReference type="InterPro" id="IPR017853">
    <property type="entry name" value="GH"/>
</dbReference>
<evidence type="ECO:0000313" key="9">
    <source>
        <dbReference type="EMBL" id="QNN65136.1"/>
    </source>
</evidence>
<dbReference type="SMART" id="SM00813">
    <property type="entry name" value="Alpha-L-AF_C"/>
    <property type="match status" value="1"/>
</dbReference>
<gene>
    <name evidence="9" type="ORF">H9L12_00255</name>
</gene>
<keyword evidence="6" id="KW-0119">Carbohydrate metabolism</keyword>
<keyword evidence="7" id="KW-0326">Glycosidase</keyword>
<dbReference type="GO" id="GO:0046373">
    <property type="term" value="P:L-arabinose metabolic process"/>
    <property type="evidence" value="ECO:0007669"/>
    <property type="project" value="InterPro"/>
</dbReference>
<dbReference type="GO" id="GO:0046556">
    <property type="term" value="F:alpha-L-arabinofuranosidase activity"/>
    <property type="evidence" value="ECO:0007669"/>
    <property type="project" value="UniProtKB-EC"/>
</dbReference>
<dbReference type="Pfam" id="PF22848">
    <property type="entry name" value="ASD1_dom"/>
    <property type="match status" value="1"/>
</dbReference>
<dbReference type="Gene3D" id="2.60.40.1180">
    <property type="entry name" value="Golgi alpha-mannosidase II"/>
    <property type="match status" value="1"/>
</dbReference>
<dbReference type="Proteomes" id="UP000515955">
    <property type="component" value="Chromosome"/>
</dbReference>
<dbReference type="InterPro" id="IPR010720">
    <property type="entry name" value="Alpha-L-AF_C"/>
</dbReference>
<dbReference type="EC" id="3.2.1.55" evidence="4"/>
<organism evidence="9 10">
    <name type="scientific">Sphingomonas rhizophila</name>
    <dbReference type="NCBI Taxonomy" id="2071607"/>
    <lineage>
        <taxon>Bacteria</taxon>
        <taxon>Pseudomonadati</taxon>
        <taxon>Pseudomonadota</taxon>
        <taxon>Alphaproteobacteria</taxon>
        <taxon>Sphingomonadales</taxon>
        <taxon>Sphingomonadaceae</taxon>
        <taxon>Sphingomonas</taxon>
    </lineage>
</organism>
<dbReference type="EMBL" id="CP060717">
    <property type="protein sequence ID" value="QNN65136.1"/>
    <property type="molecule type" value="Genomic_DNA"/>
</dbReference>
<proteinExistence type="inferred from homology"/>
<evidence type="ECO:0000256" key="4">
    <source>
        <dbReference type="ARBA" id="ARBA00012670"/>
    </source>
</evidence>
<evidence type="ECO:0000256" key="7">
    <source>
        <dbReference type="ARBA" id="ARBA00023295"/>
    </source>
</evidence>
<comment type="subunit">
    <text evidence="3">Homohexamer; trimer of dimers.</text>
</comment>
<comment type="similarity">
    <text evidence="2">Belongs to the glycosyl hydrolase 51 family.</text>
</comment>
<reference evidence="9 10" key="1">
    <citation type="submission" date="2020-08" db="EMBL/GenBank/DDBJ databases">
        <title>Genome sequence of Sphingomonas rhizophila KACC 19189T.</title>
        <authorList>
            <person name="Hyun D.-W."/>
            <person name="Bae J.-W."/>
        </authorList>
    </citation>
    <scope>NUCLEOTIDE SEQUENCE [LARGE SCALE GENOMIC DNA]</scope>
    <source>
        <strain evidence="9 10">KACC 19189</strain>
    </source>
</reference>
<dbReference type="InterPro" id="IPR013780">
    <property type="entry name" value="Glyco_hydro_b"/>
</dbReference>
<evidence type="ECO:0000259" key="8">
    <source>
        <dbReference type="SMART" id="SM00813"/>
    </source>
</evidence>
<dbReference type="InterPro" id="IPR055235">
    <property type="entry name" value="ASD1_cat"/>
</dbReference>
<dbReference type="RefSeq" id="WP_187542133.1">
    <property type="nucleotide sequence ID" value="NZ_CP060717.1"/>
</dbReference>
<sequence length="406" mass="44376">MRWPGGCFADEYHWRDGVGPKRRTGINASWGGVPEPNSFGTDEFYGFIERIGADAYISGNVGSAAPNELSDWLGYITAKPGTSLGDERAANGHREPWQVAIVGIGNELWGCGGNMRPEYAADETARYATFARSANGPMLKLAVGPSEGDTNWTDVMMRQAGRTVDGISLHYYTVPGGWEKKSPATGFGEREWAETLSLTLRMDKLIADHSAVMDKHDPKRTKILAVDEWGSWYAETKGQPTLWQQNSLRDAVLAAANLNIFAKHAERVKISAIAQMVNVLQAMLLTDGPTMVRTPTYWTYWLYRPWQDATVLPVDVQASTYEAHGFSMPSISASAVRGKDGGTYISLVNLDPRRALPLHLPGMRARTVTGQILTAGSIDAHNDVRTPDAVKPAPFTTARVDGEGFG</sequence>
<name>A0A7G9SBB1_9SPHN</name>
<dbReference type="KEGG" id="srhi:H9L12_00255"/>
<evidence type="ECO:0000256" key="6">
    <source>
        <dbReference type="ARBA" id="ARBA00023277"/>
    </source>
</evidence>
<dbReference type="SUPFAM" id="SSF51011">
    <property type="entry name" value="Glycosyl hydrolase domain"/>
    <property type="match status" value="1"/>
</dbReference>
<dbReference type="Pfam" id="PF06964">
    <property type="entry name" value="Alpha-L-AF_C"/>
    <property type="match status" value="1"/>
</dbReference>
<accession>A0A7G9SBB1</accession>
<dbReference type="AlphaFoldDB" id="A0A7G9SBB1"/>
<evidence type="ECO:0000256" key="1">
    <source>
        <dbReference type="ARBA" id="ARBA00001462"/>
    </source>
</evidence>